<gene>
    <name evidence="1" type="ORF">B0I27_1115</name>
</gene>
<name>A0A2T0TUW4_9SPHI</name>
<protein>
    <submittedName>
        <fullName evidence="1">Uncharacterized protein</fullName>
    </submittedName>
</protein>
<accession>A0A2T0TUW4</accession>
<dbReference type="EMBL" id="PVTH01000011">
    <property type="protein sequence ID" value="PRY49449.1"/>
    <property type="molecule type" value="Genomic_DNA"/>
</dbReference>
<sequence>MKWNSIYADGEIIKRSHVLRTQSNNDWAKLNTFGYRGYLNA</sequence>
<comment type="caution">
    <text evidence="1">The sequence shown here is derived from an EMBL/GenBank/DDBJ whole genome shotgun (WGS) entry which is preliminary data.</text>
</comment>
<dbReference type="Proteomes" id="UP000238034">
    <property type="component" value="Unassembled WGS sequence"/>
</dbReference>
<dbReference type="AlphaFoldDB" id="A0A2T0TUW4"/>
<keyword evidence="2" id="KW-1185">Reference proteome</keyword>
<evidence type="ECO:0000313" key="1">
    <source>
        <dbReference type="EMBL" id="PRY49449.1"/>
    </source>
</evidence>
<reference evidence="1 2" key="1">
    <citation type="submission" date="2018-03" db="EMBL/GenBank/DDBJ databases">
        <title>Genomic Encyclopedia of Type Strains, Phase III (KMG-III): the genomes of soil and plant-associated and newly described type strains.</title>
        <authorList>
            <person name="Whitman W."/>
        </authorList>
    </citation>
    <scope>NUCLEOTIDE SEQUENCE [LARGE SCALE GENOMIC DNA]</scope>
    <source>
        <strain evidence="1 2">CGMCC 1.9313</strain>
    </source>
</reference>
<evidence type="ECO:0000313" key="2">
    <source>
        <dbReference type="Proteomes" id="UP000238034"/>
    </source>
</evidence>
<proteinExistence type="predicted"/>
<organism evidence="1 2">
    <name type="scientific">Arcticibacter pallidicorallinus</name>
    <dbReference type="NCBI Taxonomy" id="1259464"/>
    <lineage>
        <taxon>Bacteria</taxon>
        <taxon>Pseudomonadati</taxon>
        <taxon>Bacteroidota</taxon>
        <taxon>Sphingobacteriia</taxon>
        <taxon>Sphingobacteriales</taxon>
        <taxon>Sphingobacteriaceae</taxon>
        <taxon>Arcticibacter</taxon>
    </lineage>
</organism>